<sequence>MKIDQETEAAEYTRCRTPVRLLTTLVDDKVNDIYKKQGIELNYAIGHPTEKLGCLLFFYSNSQIDINKIILQIWGPHTSEIRQLVGQTINDIDGQTNEMGLSRIGPINFTTAQADTDYSKDVVATAYYQINENFAQ</sequence>
<comment type="caution">
    <text evidence="1">The sequence shown here is derived from an EMBL/GenBank/DDBJ whole genome shotgun (WGS) entry which is preliminary data.</text>
</comment>
<evidence type="ECO:0000313" key="2">
    <source>
        <dbReference type="Proteomes" id="UP000229756"/>
    </source>
</evidence>
<name>A0A2M8EM35_UNCKA</name>
<reference evidence="2" key="1">
    <citation type="submission" date="2017-09" db="EMBL/GenBank/DDBJ databases">
        <title>Depth-based differentiation of microbial function through sediment-hosted aquifers and enrichment of novel symbionts in the deep terrestrial subsurface.</title>
        <authorList>
            <person name="Probst A.J."/>
            <person name="Ladd B."/>
            <person name="Jarett J.K."/>
            <person name="Geller-Mcgrath D.E."/>
            <person name="Sieber C.M.K."/>
            <person name="Emerson J.B."/>
            <person name="Anantharaman K."/>
            <person name="Thomas B.C."/>
            <person name="Malmstrom R."/>
            <person name="Stieglmeier M."/>
            <person name="Klingl A."/>
            <person name="Woyke T."/>
            <person name="Ryan C.M."/>
            <person name="Banfield J.F."/>
        </authorList>
    </citation>
    <scope>NUCLEOTIDE SEQUENCE [LARGE SCALE GENOMIC DNA]</scope>
</reference>
<dbReference type="EMBL" id="PFSJ01000011">
    <property type="protein sequence ID" value="PJC23785.1"/>
    <property type="molecule type" value="Genomic_DNA"/>
</dbReference>
<evidence type="ECO:0000313" key="1">
    <source>
        <dbReference type="EMBL" id="PJC23785.1"/>
    </source>
</evidence>
<gene>
    <name evidence="1" type="ORF">CO058_01590</name>
</gene>
<organism evidence="1 2">
    <name type="scientific">candidate division WWE3 bacterium CG_4_9_14_0_2_um_filter_35_11</name>
    <dbReference type="NCBI Taxonomy" id="1975077"/>
    <lineage>
        <taxon>Bacteria</taxon>
        <taxon>Katanobacteria</taxon>
    </lineage>
</organism>
<protein>
    <submittedName>
        <fullName evidence="1">Uncharacterized protein</fullName>
    </submittedName>
</protein>
<accession>A0A2M8EM35</accession>
<dbReference type="AlphaFoldDB" id="A0A2M8EM35"/>
<dbReference type="Proteomes" id="UP000229756">
    <property type="component" value="Unassembled WGS sequence"/>
</dbReference>
<proteinExistence type="predicted"/>